<evidence type="ECO:0000313" key="2">
    <source>
        <dbReference type="EMBL" id="NYE72386.1"/>
    </source>
</evidence>
<dbReference type="RefSeq" id="WP_179753153.1">
    <property type="nucleotide sequence ID" value="NZ_JACCBU010000001.1"/>
</dbReference>
<keyword evidence="1" id="KW-0812">Transmembrane</keyword>
<dbReference type="AlphaFoldDB" id="A0A7Y9I8N5"/>
<evidence type="ECO:0000256" key="1">
    <source>
        <dbReference type="SAM" id="Phobius"/>
    </source>
</evidence>
<dbReference type="EMBL" id="JACCBU010000001">
    <property type="protein sequence ID" value="NYE72386.1"/>
    <property type="molecule type" value="Genomic_DNA"/>
</dbReference>
<reference evidence="2 3" key="1">
    <citation type="submission" date="2020-07" db="EMBL/GenBank/DDBJ databases">
        <title>Sequencing the genomes of 1000 actinobacteria strains.</title>
        <authorList>
            <person name="Klenk H.-P."/>
        </authorList>
    </citation>
    <scope>NUCLEOTIDE SEQUENCE [LARGE SCALE GENOMIC DNA]</scope>
    <source>
        <strain evidence="2 3">DSM 22083</strain>
    </source>
</reference>
<feature type="transmembrane region" description="Helical" evidence="1">
    <location>
        <begin position="102"/>
        <end position="125"/>
    </location>
</feature>
<organism evidence="2 3">
    <name type="scientific">Microlunatus parietis</name>
    <dbReference type="NCBI Taxonomy" id="682979"/>
    <lineage>
        <taxon>Bacteria</taxon>
        <taxon>Bacillati</taxon>
        <taxon>Actinomycetota</taxon>
        <taxon>Actinomycetes</taxon>
        <taxon>Propionibacteriales</taxon>
        <taxon>Propionibacteriaceae</taxon>
        <taxon>Microlunatus</taxon>
    </lineage>
</organism>
<gene>
    <name evidence="2" type="ORF">BKA15_003715</name>
</gene>
<name>A0A7Y9I8N5_9ACTN</name>
<accession>A0A7Y9I8N5</accession>
<comment type="caution">
    <text evidence="2">The sequence shown here is derived from an EMBL/GenBank/DDBJ whole genome shotgun (WGS) entry which is preliminary data.</text>
</comment>
<keyword evidence="1" id="KW-1133">Transmembrane helix</keyword>
<protein>
    <submittedName>
        <fullName evidence="2">Uncharacterized protein</fullName>
    </submittedName>
</protein>
<dbReference type="Proteomes" id="UP000569914">
    <property type="component" value="Unassembled WGS sequence"/>
</dbReference>
<feature type="transmembrane region" description="Helical" evidence="1">
    <location>
        <begin position="65"/>
        <end position="90"/>
    </location>
</feature>
<keyword evidence="3" id="KW-1185">Reference proteome</keyword>
<keyword evidence="1" id="KW-0472">Membrane</keyword>
<feature type="transmembrane region" description="Helical" evidence="1">
    <location>
        <begin position="40"/>
        <end position="58"/>
    </location>
</feature>
<proteinExistence type="predicted"/>
<evidence type="ECO:0000313" key="3">
    <source>
        <dbReference type="Proteomes" id="UP000569914"/>
    </source>
</evidence>
<sequence length="135" mass="14168">MDVIKKLHWPLILGLATLALVQPLVGMITAAGGVPAAPPVRVGLAIMISIVWIAVVGLTRVRHPVLTLVVAGISYGVFETVLSGVMSPVLTGDLRGPLAMPWTIIAVLITNAIWGAIAGLLALAVQRLRGFRPQQ</sequence>